<dbReference type="AlphaFoldDB" id="A0A7S3K5P8"/>
<reference evidence="1" key="1">
    <citation type="submission" date="2021-01" db="EMBL/GenBank/DDBJ databases">
        <authorList>
            <person name="Corre E."/>
            <person name="Pelletier E."/>
            <person name="Niang G."/>
            <person name="Scheremetjew M."/>
            <person name="Finn R."/>
            <person name="Kale V."/>
            <person name="Holt S."/>
            <person name="Cochrane G."/>
            <person name="Meng A."/>
            <person name="Brown T."/>
            <person name="Cohen L."/>
        </authorList>
    </citation>
    <scope>NUCLEOTIDE SEQUENCE</scope>
    <source>
        <strain evidence="1">CCMP1510</strain>
    </source>
</reference>
<dbReference type="InterPro" id="IPR036412">
    <property type="entry name" value="HAD-like_sf"/>
</dbReference>
<dbReference type="InterPro" id="IPR010237">
    <property type="entry name" value="Pyr-5-nucltdase"/>
</dbReference>
<protein>
    <recommendedName>
        <fullName evidence="2">Pyrimidine 5'-nucleotidase</fullName>
    </recommendedName>
</protein>
<dbReference type="PANTHER" id="PTHR12725">
    <property type="entry name" value="HALOACID DEHALOGENASE-LIKE HYDROLASE"/>
    <property type="match status" value="1"/>
</dbReference>
<name>A0A7S3K5P8_9STRA</name>
<dbReference type="SFLD" id="SFLDG01132">
    <property type="entry name" value="C1.5.3:_5'-Nucleotidase_Like"/>
    <property type="match status" value="1"/>
</dbReference>
<sequence>MGDQRIFGMFPDSDGKNQIIFDPSQAASKMRQEKEAGTGVPVDGIIFDLDDTLYPQSSGFSDHRNREVAINFMCEKLGFESRQAAIDLRNEYFRKYHSTLKGLTVAGQEGKLPKPFREEDLGDYFTENCNFEKFLKPNPHLAQQLKQLPLRKILFTNGPRRYGIRCIQALGLSEIFPEDHIVGVENVMPYCKPDPEAFTAILARAQLFSHRAIMVEDSMKNIRTAHSLKMRTILIDESLYTNLAGGEAALLDDVARADDPAVDVALASINDLYTALPELWHTPNPRFVPPPPHHK</sequence>
<dbReference type="SFLD" id="SFLDS00003">
    <property type="entry name" value="Haloacid_Dehalogenase"/>
    <property type="match status" value="1"/>
</dbReference>
<dbReference type="InterPro" id="IPR023214">
    <property type="entry name" value="HAD_sf"/>
</dbReference>
<dbReference type="Pfam" id="PF00702">
    <property type="entry name" value="Hydrolase"/>
    <property type="match status" value="1"/>
</dbReference>
<evidence type="ECO:0000313" key="1">
    <source>
        <dbReference type="EMBL" id="CAE0373073.1"/>
    </source>
</evidence>
<evidence type="ECO:0008006" key="2">
    <source>
        <dbReference type="Google" id="ProtNLM"/>
    </source>
</evidence>
<proteinExistence type="predicted"/>
<dbReference type="SUPFAM" id="SSF56784">
    <property type="entry name" value="HAD-like"/>
    <property type="match status" value="1"/>
</dbReference>
<organism evidence="1">
    <name type="scientific">Aureoumbra lagunensis</name>
    <dbReference type="NCBI Taxonomy" id="44058"/>
    <lineage>
        <taxon>Eukaryota</taxon>
        <taxon>Sar</taxon>
        <taxon>Stramenopiles</taxon>
        <taxon>Ochrophyta</taxon>
        <taxon>Pelagophyceae</taxon>
        <taxon>Pelagomonadales</taxon>
        <taxon>Aureoumbra</taxon>
    </lineage>
</organism>
<dbReference type="EMBL" id="HBIJ01021359">
    <property type="protein sequence ID" value="CAE0373073.1"/>
    <property type="molecule type" value="Transcribed_RNA"/>
</dbReference>
<dbReference type="Gene3D" id="1.10.150.450">
    <property type="match status" value="1"/>
</dbReference>
<dbReference type="SFLD" id="SFLDG01129">
    <property type="entry name" value="C1.5:_HAD__Beta-PGM__Phosphata"/>
    <property type="match status" value="1"/>
</dbReference>
<dbReference type="Gene3D" id="3.40.50.1000">
    <property type="entry name" value="HAD superfamily/HAD-like"/>
    <property type="match status" value="1"/>
</dbReference>
<gene>
    <name evidence="1" type="ORF">ALAG00032_LOCUS13873</name>
</gene>
<accession>A0A7S3K5P8</accession>
<dbReference type="PANTHER" id="PTHR12725:SF117">
    <property type="entry name" value="HALOACID DEHALOGENASE-LIKE HYDROLASE"/>
    <property type="match status" value="1"/>
</dbReference>
<dbReference type="InterPro" id="IPR006439">
    <property type="entry name" value="HAD-SF_hydro_IA"/>
</dbReference>
<dbReference type="NCBIfam" id="TIGR01509">
    <property type="entry name" value="HAD-SF-IA-v3"/>
    <property type="match status" value="1"/>
</dbReference>